<comment type="caution">
    <text evidence="9">The sequence shown here is derived from an EMBL/GenBank/DDBJ whole genome shotgun (WGS) entry which is preliminary data.</text>
</comment>
<keyword evidence="10" id="KW-1185">Reference proteome</keyword>
<dbReference type="Pfam" id="PF13432">
    <property type="entry name" value="TPR_16"/>
    <property type="match status" value="2"/>
</dbReference>
<dbReference type="InterPro" id="IPR011990">
    <property type="entry name" value="TPR-like_helical_dom_sf"/>
</dbReference>
<accession>A0A8K0P3H7</accession>
<sequence>MLFLSASPFGIPHVSVMHTIFLQIRNLRYSSAISLLSNLLEANGNSRAALSLLAYSYFYSQDFINAANCYEQLTILHPGDEDYKIYYAQSLYQACLYDEAMKVTSQIDRLEWIGKVTKLKAAIKYGEEDLMAAKKLVENCPPNDIDTEINRACILYKEERYEEALKMFTAAQQVVPYCPHLSYNAALCHYRLREYNQALSQIATITEYGIREHPEMSVGMSTEGIDVRSVGNTVALHETALIEAFNLKAAIYYQKKNFEEAKDALTDMPPRSEEELDAVTLHNQALINVDTNPSECFEKLQFLLHQNPFPPETFGNVLLLYCKYELYDLAADVLAENAHLTHKYLTPVSKQYASYMNSIFRCKKTPQGRMDLKKV</sequence>
<dbReference type="SUPFAM" id="SSF48452">
    <property type="entry name" value="TPR-like"/>
    <property type="match status" value="2"/>
</dbReference>
<reference evidence="9" key="2">
    <citation type="submission" date="2017-10" db="EMBL/GenBank/DDBJ databases">
        <title>Ladona fulva Genome sequencing and assembly.</title>
        <authorList>
            <person name="Murali S."/>
            <person name="Richards S."/>
            <person name="Bandaranaike D."/>
            <person name="Bellair M."/>
            <person name="Blankenburg K."/>
            <person name="Chao H."/>
            <person name="Dinh H."/>
            <person name="Doddapaneni H."/>
            <person name="Dugan-Rocha S."/>
            <person name="Elkadiri S."/>
            <person name="Gnanaolivu R."/>
            <person name="Hernandez B."/>
            <person name="Skinner E."/>
            <person name="Javaid M."/>
            <person name="Lee S."/>
            <person name="Li M."/>
            <person name="Ming W."/>
            <person name="Munidasa M."/>
            <person name="Muniz J."/>
            <person name="Nguyen L."/>
            <person name="Hughes D."/>
            <person name="Osuji N."/>
            <person name="Pu L.-L."/>
            <person name="Puazo M."/>
            <person name="Qu C."/>
            <person name="Quiroz J."/>
            <person name="Raj R."/>
            <person name="Weissenberger G."/>
            <person name="Xin Y."/>
            <person name="Zou X."/>
            <person name="Han Y."/>
            <person name="Worley K."/>
            <person name="Muzny D."/>
            <person name="Gibbs R."/>
        </authorList>
    </citation>
    <scope>NUCLEOTIDE SEQUENCE</scope>
    <source>
        <strain evidence="9">Sampled in the wild</strain>
    </source>
</reference>
<comment type="function">
    <text evidence="8">Required for polyglutamylation of axonemal tubulin. Plays a role in anterograde intraflagellar transport (IFT), the process by which cilia precursors are transported from the base of the cilium to the site of their incorporation at the tip.</text>
</comment>
<dbReference type="GO" id="GO:0042073">
    <property type="term" value="P:intraciliary transport"/>
    <property type="evidence" value="ECO:0007669"/>
    <property type="project" value="UniProtKB-UniRule"/>
</dbReference>
<evidence type="ECO:0000256" key="6">
    <source>
        <dbReference type="ARBA" id="ARBA00023069"/>
    </source>
</evidence>
<keyword evidence="4 8" id="KW-0970">Cilium biogenesis/degradation</keyword>
<keyword evidence="5 8" id="KW-0802">TPR repeat</keyword>
<evidence type="ECO:0000256" key="8">
    <source>
        <dbReference type="RuleBase" id="RU367070"/>
    </source>
</evidence>
<name>A0A8K0P3H7_LADFU</name>
<dbReference type="FunFam" id="1.25.40.10:FF:000211">
    <property type="entry name" value="tetratricopeptide repeat protein 30B"/>
    <property type="match status" value="1"/>
</dbReference>
<keyword evidence="7 8" id="KW-0966">Cell projection</keyword>
<dbReference type="EMBL" id="KZ308520">
    <property type="protein sequence ID" value="KAG8230988.1"/>
    <property type="molecule type" value="Genomic_DNA"/>
</dbReference>
<comment type="subcellular location">
    <subcellularLocation>
        <location evidence="1 8">Cell projection</location>
        <location evidence="1 8">Cilium</location>
    </subcellularLocation>
</comment>
<evidence type="ECO:0000256" key="3">
    <source>
        <dbReference type="ARBA" id="ARBA00022737"/>
    </source>
</evidence>
<dbReference type="PANTHER" id="PTHR20931:SF0">
    <property type="entry name" value="TETRATRICOPEPTIDE REPEAT PROTEIN 30"/>
    <property type="match status" value="1"/>
</dbReference>
<comment type="similarity">
    <text evidence="2 8">Belongs to the TTC30/dfy-1/fleer family.</text>
</comment>
<dbReference type="SMART" id="SM00028">
    <property type="entry name" value="TPR"/>
    <property type="match status" value="3"/>
</dbReference>
<reference evidence="9" key="1">
    <citation type="submission" date="2013-04" db="EMBL/GenBank/DDBJ databases">
        <authorList>
            <person name="Qu J."/>
            <person name="Murali S.C."/>
            <person name="Bandaranaike D."/>
            <person name="Bellair M."/>
            <person name="Blankenburg K."/>
            <person name="Chao H."/>
            <person name="Dinh H."/>
            <person name="Doddapaneni H."/>
            <person name="Downs B."/>
            <person name="Dugan-Rocha S."/>
            <person name="Elkadiri S."/>
            <person name="Gnanaolivu R.D."/>
            <person name="Hernandez B."/>
            <person name="Javaid M."/>
            <person name="Jayaseelan J.C."/>
            <person name="Lee S."/>
            <person name="Li M."/>
            <person name="Ming W."/>
            <person name="Munidasa M."/>
            <person name="Muniz J."/>
            <person name="Nguyen L."/>
            <person name="Ongeri F."/>
            <person name="Osuji N."/>
            <person name="Pu L.-L."/>
            <person name="Puazo M."/>
            <person name="Qu C."/>
            <person name="Quiroz J."/>
            <person name="Raj R."/>
            <person name="Weissenberger G."/>
            <person name="Xin Y."/>
            <person name="Zou X."/>
            <person name="Han Y."/>
            <person name="Richards S."/>
            <person name="Worley K."/>
            <person name="Muzny D."/>
            <person name="Gibbs R."/>
        </authorList>
    </citation>
    <scope>NUCLEOTIDE SEQUENCE</scope>
    <source>
        <strain evidence="9">Sampled in the wild</strain>
    </source>
</reference>
<evidence type="ECO:0000313" key="9">
    <source>
        <dbReference type="EMBL" id="KAG8230988.1"/>
    </source>
</evidence>
<organism evidence="9 10">
    <name type="scientific">Ladona fulva</name>
    <name type="common">Scarce chaser dragonfly</name>
    <name type="synonym">Libellula fulva</name>
    <dbReference type="NCBI Taxonomy" id="123851"/>
    <lineage>
        <taxon>Eukaryota</taxon>
        <taxon>Metazoa</taxon>
        <taxon>Ecdysozoa</taxon>
        <taxon>Arthropoda</taxon>
        <taxon>Hexapoda</taxon>
        <taxon>Insecta</taxon>
        <taxon>Pterygota</taxon>
        <taxon>Palaeoptera</taxon>
        <taxon>Odonata</taxon>
        <taxon>Epiprocta</taxon>
        <taxon>Anisoptera</taxon>
        <taxon>Libelluloidea</taxon>
        <taxon>Libellulidae</taxon>
        <taxon>Ladona</taxon>
    </lineage>
</organism>
<evidence type="ECO:0000256" key="5">
    <source>
        <dbReference type="ARBA" id="ARBA00022803"/>
    </source>
</evidence>
<dbReference type="Proteomes" id="UP000792457">
    <property type="component" value="Unassembled WGS sequence"/>
</dbReference>
<gene>
    <name evidence="9" type="ORF">J437_LFUL003946</name>
</gene>
<protein>
    <recommendedName>
        <fullName evidence="8">Tetratricopeptide repeat protein 30</fullName>
    </recommendedName>
</protein>
<proteinExistence type="inferred from homology"/>
<evidence type="ECO:0000313" key="10">
    <source>
        <dbReference type="Proteomes" id="UP000792457"/>
    </source>
</evidence>
<dbReference type="InterPro" id="IPR019734">
    <property type="entry name" value="TPR_rpt"/>
</dbReference>
<evidence type="ECO:0000256" key="7">
    <source>
        <dbReference type="ARBA" id="ARBA00023273"/>
    </source>
</evidence>
<evidence type="ECO:0000256" key="2">
    <source>
        <dbReference type="ARBA" id="ARBA00009522"/>
    </source>
</evidence>
<evidence type="ECO:0000256" key="4">
    <source>
        <dbReference type="ARBA" id="ARBA00022794"/>
    </source>
</evidence>
<keyword evidence="3" id="KW-0677">Repeat</keyword>
<dbReference type="GO" id="GO:0120170">
    <property type="term" value="F:intraciliary transport particle B binding"/>
    <property type="evidence" value="ECO:0007669"/>
    <property type="project" value="TreeGrafter"/>
</dbReference>
<dbReference type="InterPro" id="IPR039941">
    <property type="entry name" value="TT30"/>
</dbReference>
<dbReference type="OrthoDB" id="10249577at2759"/>
<dbReference type="GO" id="GO:0005879">
    <property type="term" value="C:axonemal microtubule"/>
    <property type="evidence" value="ECO:0007669"/>
    <property type="project" value="UniProtKB-UniRule"/>
</dbReference>
<dbReference type="AlphaFoldDB" id="A0A8K0P3H7"/>
<dbReference type="PANTHER" id="PTHR20931">
    <property type="entry name" value="TETRATRICOPEPTIDE REPEAT PROTEIN 30"/>
    <property type="match status" value="1"/>
</dbReference>
<dbReference type="Gene3D" id="1.25.40.10">
    <property type="entry name" value="Tetratricopeptide repeat domain"/>
    <property type="match status" value="1"/>
</dbReference>
<evidence type="ECO:0000256" key="1">
    <source>
        <dbReference type="ARBA" id="ARBA00004138"/>
    </source>
</evidence>
<dbReference type="GO" id="GO:0030992">
    <property type="term" value="C:intraciliary transport particle B"/>
    <property type="evidence" value="ECO:0007669"/>
    <property type="project" value="TreeGrafter"/>
</dbReference>
<keyword evidence="6 8" id="KW-0969">Cilium</keyword>